<dbReference type="InterPro" id="IPR011722">
    <property type="entry name" value="Hemimethylated_DNA-bd_dom"/>
</dbReference>
<sequence>MTASRTASSFNISDRGSDSASATRIVCHLDTSPPPRHIPADMNDILGAEDVPPIFHLPDELLELIIEYLPPTATLAFGTTSRRSNKIVYEPLVWRRHCVQTWKYWQPEREFGDKLHSPPAQTKWRMLYNERARIDREATDLFNEALLTQQNRYARMEEIANYGYDVKDLMLRLRDETPDDAEDVLARRFHADGLLGQIHRATALEKWMRLQRRQMVRLEEVLGAYDLFVLSGQNGDLNDIDKELDRLAEQVRHRNGEDEFDELSVRRKAVLVAEYLRSQGLLANAGHDDYHALRNNFLSMALFEANYTCLPLQAVAIYCAVARRLGVNAKPSNYPQHVHAVIEAPPGMTLDGKHIMIVVGAEPELMHMDPWRSHEEVPLDQLRLRLLQMGAPDHQHTHHLSATTSLEMCLRTGRNIMASVQEARERHRASDGMSGPDIEAAWYSMLWSMIILGDNNSASTLHRRRQCLPYLVEHFQAHFPEDISLIEKYLPTMFEGEREHSILLHLINERRTDDRNKKAPTFRTAEAANVTYRIGTHFRHKRYSYEGVVVGWDRRCSAEQRWIEQMRVDDLPRGREQPFYNIVYDQDPTRARLLPASMARHYYMVLCVARDADDAASSRADDKSVRYVAEENIEVVDEPDERPSEVLMALAGRYFKRWDQKERIFVSNIKDEYPDD</sequence>
<dbReference type="SMART" id="SM00992">
    <property type="entry name" value="YccV-like"/>
    <property type="match status" value="1"/>
</dbReference>
<accession>A0A2S6CDT7</accession>
<dbReference type="Pfam" id="PF13369">
    <property type="entry name" value="Transglut_core2"/>
    <property type="match status" value="1"/>
</dbReference>
<evidence type="ECO:0000313" key="2">
    <source>
        <dbReference type="EMBL" id="PPJ57884.1"/>
    </source>
</evidence>
<dbReference type="NCBIfam" id="TIGR02097">
    <property type="entry name" value="yccV"/>
    <property type="match status" value="1"/>
</dbReference>
<organism evidence="2 3">
    <name type="scientific">Cercospora berteroae</name>
    <dbReference type="NCBI Taxonomy" id="357750"/>
    <lineage>
        <taxon>Eukaryota</taxon>
        <taxon>Fungi</taxon>
        <taxon>Dikarya</taxon>
        <taxon>Ascomycota</taxon>
        <taxon>Pezizomycotina</taxon>
        <taxon>Dothideomycetes</taxon>
        <taxon>Dothideomycetidae</taxon>
        <taxon>Mycosphaerellales</taxon>
        <taxon>Mycosphaerellaceae</taxon>
        <taxon>Cercospora</taxon>
    </lineage>
</organism>
<dbReference type="SUPFAM" id="SSF81383">
    <property type="entry name" value="F-box domain"/>
    <property type="match status" value="1"/>
</dbReference>
<dbReference type="InterPro" id="IPR036047">
    <property type="entry name" value="F-box-like_dom_sf"/>
</dbReference>
<dbReference type="Pfam" id="PF12937">
    <property type="entry name" value="F-box-like"/>
    <property type="match status" value="1"/>
</dbReference>
<feature type="domain" description="F-box" evidence="1">
    <location>
        <begin position="51"/>
        <end position="97"/>
    </location>
</feature>
<dbReference type="OrthoDB" id="28868at2759"/>
<dbReference type="Gene3D" id="1.20.1280.50">
    <property type="match status" value="1"/>
</dbReference>
<dbReference type="GO" id="GO:0003677">
    <property type="term" value="F:DNA binding"/>
    <property type="evidence" value="ECO:0007669"/>
    <property type="project" value="InterPro"/>
</dbReference>
<proteinExistence type="predicted"/>
<dbReference type="InterPro" id="IPR032698">
    <property type="entry name" value="SirB1_N"/>
</dbReference>
<dbReference type="Gene3D" id="2.30.30.390">
    <property type="entry name" value="Hemimethylated DNA-binding domain"/>
    <property type="match status" value="1"/>
</dbReference>
<dbReference type="PANTHER" id="PTHR31350">
    <property type="entry name" value="SI:DKEY-261L7.2"/>
    <property type="match status" value="1"/>
</dbReference>
<dbReference type="InterPro" id="IPR036623">
    <property type="entry name" value="Hemimethylated_DNA-bd_sf"/>
</dbReference>
<dbReference type="Proteomes" id="UP000237631">
    <property type="component" value="Unassembled WGS sequence"/>
</dbReference>
<dbReference type="Pfam" id="PF08755">
    <property type="entry name" value="YccV-like"/>
    <property type="match status" value="1"/>
</dbReference>
<dbReference type="AlphaFoldDB" id="A0A2S6CDT7"/>
<evidence type="ECO:0000313" key="3">
    <source>
        <dbReference type="Proteomes" id="UP000237631"/>
    </source>
</evidence>
<dbReference type="PROSITE" id="PS50181">
    <property type="entry name" value="FBOX"/>
    <property type="match status" value="1"/>
</dbReference>
<comment type="caution">
    <text evidence="2">The sequence shown here is derived from an EMBL/GenBank/DDBJ whole genome shotgun (WGS) entry which is preliminary data.</text>
</comment>
<dbReference type="SMART" id="SM00256">
    <property type="entry name" value="FBOX"/>
    <property type="match status" value="1"/>
</dbReference>
<name>A0A2S6CDT7_9PEZI</name>
<dbReference type="STRING" id="357750.A0A2S6CDT7"/>
<gene>
    <name evidence="2" type="ORF">CBER1_00201</name>
</gene>
<evidence type="ECO:0000259" key="1">
    <source>
        <dbReference type="PROSITE" id="PS50181"/>
    </source>
</evidence>
<dbReference type="InterPro" id="IPR001810">
    <property type="entry name" value="F-box_dom"/>
</dbReference>
<dbReference type="EMBL" id="PNEN01000488">
    <property type="protein sequence ID" value="PPJ57884.1"/>
    <property type="molecule type" value="Genomic_DNA"/>
</dbReference>
<protein>
    <recommendedName>
        <fullName evidence="1">F-box domain-containing protein</fullName>
    </recommendedName>
</protein>
<dbReference type="SUPFAM" id="SSF141255">
    <property type="entry name" value="YccV-like"/>
    <property type="match status" value="1"/>
</dbReference>
<dbReference type="PANTHER" id="PTHR31350:SF27">
    <property type="entry name" value="HEMIMETHYLATED DNA-BINDING DOMAIN-CONTAINING PROTEIN"/>
    <property type="match status" value="1"/>
</dbReference>
<reference evidence="3" key="1">
    <citation type="journal article" date="2017" name="bioRxiv">
        <title>Conservation of a gene cluster reveals novel cercosporin biosynthetic mechanisms and extends production to the genus Colletotrichum.</title>
        <authorList>
            <person name="de Jonge R."/>
            <person name="Ebert M.K."/>
            <person name="Huitt-Roehl C.R."/>
            <person name="Pal P."/>
            <person name="Suttle J.C."/>
            <person name="Spanner R.E."/>
            <person name="Neubauer J.D."/>
            <person name="Jurick W.M.II."/>
            <person name="Stott K.A."/>
            <person name="Secor G.A."/>
            <person name="Thomma B.P.H.J."/>
            <person name="Van de Peer Y."/>
            <person name="Townsend C.A."/>
            <person name="Bolton M.D."/>
        </authorList>
    </citation>
    <scope>NUCLEOTIDE SEQUENCE [LARGE SCALE GENOMIC DNA]</scope>
    <source>
        <strain evidence="3">CBS538.71</strain>
    </source>
</reference>
<keyword evidence="3" id="KW-1185">Reference proteome</keyword>